<keyword evidence="5" id="KW-0997">Cell inner membrane</keyword>
<dbReference type="InterPro" id="IPR006008">
    <property type="entry name" value="YciB"/>
</dbReference>
<feature type="transmembrane region" description="Helical" evidence="5">
    <location>
        <begin position="45"/>
        <end position="67"/>
    </location>
</feature>
<keyword evidence="3 5" id="KW-1133">Transmembrane helix</keyword>
<evidence type="ECO:0000256" key="1">
    <source>
        <dbReference type="ARBA" id="ARBA00022475"/>
    </source>
</evidence>
<comment type="subcellular location">
    <subcellularLocation>
        <location evidence="5">Cell inner membrane</location>
        <topology evidence="5">Multi-pass membrane protein</topology>
    </subcellularLocation>
</comment>
<dbReference type="HAMAP" id="MF_00189">
    <property type="entry name" value="YciB"/>
    <property type="match status" value="1"/>
</dbReference>
<feature type="transmembrane region" description="Helical" evidence="5">
    <location>
        <begin position="139"/>
        <end position="160"/>
    </location>
</feature>
<name>A0ABY7TNM8_9SPHN</name>
<feature type="transmembrane region" description="Helical" evidence="5">
    <location>
        <begin position="172"/>
        <end position="193"/>
    </location>
</feature>
<proteinExistence type="inferred from homology"/>
<dbReference type="Pfam" id="PF04279">
    <property type="entry name" value="IspA"/>
    <property type="match status" value="1"/>
</dbReference>
<sequence>MSPAPTSATAPASTRTDPPPLVRLALDLGPLAIYFLAYTLTGKNIFAATAVFMAATAVAMIVSRLRFGHISPMQWFSSVMVLVLGGLTIWLKQDWFIKVKPTLYYLMVSGILWFGLATGRPTLKLALGSAYPGLDGRGWVLLSRNWALFFIVMAAANEAVWRTSTTDFWLGYKLWGAMPATFLFAIANVPMLMKHGLNAEKPADEVVVPPQG</sequence>
<feature type="transmembrane region" description="Helical" evidence="5">
    <location>
        <begin position="73"/>
        <end position="91"/>
    </location>
</feature>
<reference evidence="6 7" key="1">
    <citation type="submission" date="2023-02" db="EMBL/GenBank/DDBJ databases">
        <title>Genome sequence of Sphingomonas naphthae.</title>
        <authorList>
            <person name="Kim S."/>
            <person name="Heo J."/>
            <person name="Kwon S.-W."/>
        </authorList>
    </citation>
    <scope>NUCLEOTIDE SEQUENCE [LARGE SCALE GENOMIC DNA]</scope>
    <source>
        <strain evidence="6 7">KACC 18716</strain>
    </source>
</reference>
<evidence type="ECO:0000256" key="2">
    <source>
        <dbReference type="ARBA" id="ARBA00022692"/>
    </source>
</evidence>
<keyword evidence="2 5" id="KW-0812">Transmembrane</keyword>
<dbReference type="RefSeq" id="WP_273689267.1">
    <property type="nucleotide sequence ID" value="NZ_CP117411.1"/>
</dbReference>
<feature type="transmembrane region" description="Helical" evidence="5">
    <location>
        <begin position="103"/>
        <end position="119"/>
    </location>
</feature>
<dbReference type="PANTHER" id="PTHR36917:SF1">
    <property type="entry name" value="INNER MEMBRANE-SPANNING PROTEIN YCIB"/>
    <property type="match status" value="1"/>
</dbReference>
<feature type="transmembrane region" description="Helical" evidence="5">
    <location>
        <begin position="20"/>
        <end position="38"/>
    </location>
</feature>
<dbReference type="PANTHER" id="PTHR36917">
    <property type="entry name" value="INTRACELLULAR SEPTATION PROTEIN A-RELATED"/>
    <property type="match status" value="1"/>
</dbReference>
<dbReference type="Proteomes" id="UP001220395">
    <property type="component" value="Chromosome"/>
</dbReference>
<keyword evidence="4 5" id="KW-0472">Membrane</keyword>
<evidence type="ECO:0000313" key="6">
    <source>
        <dbReference type="EMBL" id="WCT74321.1"/>
    </source>
</evidence>
<accession>A0ABY7TNM8</accession>
<dbReference type="EMBL" id="CP117411">
    <property type="protein sequence ID" value="WCT74321.1"/>
    <property type="molecule type" value="Genomic_DNA"/>
</dbReference>
<comment type="similarity">
    <text evidence="5">Belongs to the YciB family.</text>
</comment>
<protein>
    <recommendedName>
        <fullName evidence="5">Inner membrane-spanning protein YciB</fullName>
    </recommendedName>
</protein>
<evidence type="ECO:0000256" key="4">
    <source>
        <dbReference type="ARBA" id="ARBA00023136"/>
    </source>
</evidence>
<organism evidence="6 7">
    <name type="scientific">Sphingomonas naphthae</name>
    <dbReference type="NCBI Taxonomy" id="1813468"/>
    <lineage>
        <taxon>Bacteria</taxon>
        <taxon>Pseudomonadati</taxon>
        <taxon>Pseudomonadota</taxon>
        <taxon>Alphaproteobacteria</taxon>
        <taxon>Sphingomonadales</taxon>
        <taxon>Sphingomonadaceae</taxon>
        <taxon>Sphingomonas</taxon>
    </lineage>
</organism>
<keyword evidence="7" id="KW-1185">Reference proteome</keyword>
<evidence type="ECO:0000256" key="5">
    <source>
        <dbReference type="HAMAP-Rule" id="MF_00189"/>
    </source>
</evidence>
<evidence type="ECO:0000313" key="7">
    <source>
        <dbReference type="Proteomes" id="UP001220395"/>
    </source>
</evidence>
<gene>
    <name evidence="5" type="primary">yciB</name>
    <name evidence="6" type="ORF">PQ455_03580</name>
</gene>
<keyword evidence="1 5" id="KW-1003">Cell membrane</keyword>
<evidence type="ECO:0000256" key="3">
    <source>
        <dbReference type="ARBA" id="ARBA00022989"/>
    </source>
</evidence>
<comment type="function">
    <text evidence="5">Plays a role in cell envelope biogenesis, maintenance of cell envelope integrity and membrane homeostasis.</text>
</comment>